<dbReference type="GO" id="GO:0003924">
    <property type="term" value="F:GTPase activity"/>
    <property type="evidence" value="ECO:0007669"/>
    <property type="project" value="InterPro"/>
</dbReference>
<evidence type="ECO:0000313" key="1">
    <source>
        <dbReference type="EMBL" id="WVZ24110.1"/>
    </source>
</evidence>
<name>A0AAQ3PBC7_VIGMU</name>
<dbReference type="AlphaFoldDB" id="A0AAQ3PBC7"/>
<sequence>MGLKPYPLSSHLFLFPNPNSLKIYSPPSLASFSANSRALRNRVCPPTSRTKLPSSFSKKIRRGKRRKITLEKLIVTLLPAMAVCHYALTHWLSLNSGALIACLCCRRRNTTSLEPLCVDGASFGGHGGYPGGKLFVTAEELGEKLAHLHHEKALIAKLVDIVDYYGIFLSRVRDLVGSNPLILVVTKVDLLPRDTDHNCVGHWVVEATMRKKLKLVSSIVLSVHLTTSKSLVGVTGVISEIQKEKILFSITGLTGLFCPCVLFVRNVERLKEDTPWTRPCMCHDICIEGGISLAIATATSFFPAVDPGTVCLIVEGLFFTKWICGIHTGQVRQPLQKKYHLKICFKAGNNHDLKSGVYSV</sequence>
<gene>
    <name evidence="1" type="ORF">V8G54_002654</name>
</gene>
<dbReference type="PANTHER" id="PTHR47569:SF2">
    <property type="entry name" value="NO-ASSOCIATED PROTEIN 1, CHLOROPLASTIC_MITOCHONDRIAL"/>
    <property type="match status" value="1"/>
</dbReference>
<proteinExistence type="predicted"/>
<keyword evidence="2" id="KW-1185">Reference proteome</keyword>
<protein>
    <submittedName>
        <fullName evidence="1">Uncharacterized protein</fullName>
    </submittedName>
</protein>
<dbReference type="InterPro" id="IPR027417">
    <property type="entry name" value="P-loop_NTPase"/>
</dbReference>
<dbReference type="InterPro" id="IPR044229">
    <property type="entry name" value="NOA1"/>
</dbReference>
<accession>A0AAQ3PBC7</accession>
<dbReference type="PANTHER" id="PTHR47569">
    <property type="entry name" value="NO-ASSOCIATED PROTEIN 1, CHLOROPLASTIC/MITOCHONDRIAL"/>
    <property type="match status" value="1"/>
</dbReference>
<reference evidence="1 2" key="1">
    <citation type="journal article" date="2023" name="Life. Sci Alliance">
        <title>Evolutionary insights into 3D genome organization and epigenetic landscape of Vigna mungo.</title>
        <authorList>
            <person name="Junaid A."/>
            <person name="Singh B."/>
            <person name="Bhatia S."/>
        </authorList>
    </citation>
    <scope>NUCLEOTIDE SEQUENCE [LARGE SCALE GENOMIC DNA]</scope>
    <source>
        <strain evidence="1">Urdbean</strain>
    </source>
</reference>
<dbReference type="EMBL" id="CP144700">
    <property type="protein sequence ID" value="WVZ24110.1"/>
    <property type="molecule type" value="Genomic_DNA"/>
</dbReference>
<dbReference type="Proteomes" id="UP001374535">
    <property type="component" value="Chromosome 1"/>
</dbReference>
<organism evidence="1 2">
    <name type="scientific">Vigna mungo</name>
    <name type="common">Black gram</name>
    <name type="synonym">Phaseolus mungo</name>
    <dbReference type="NCBI Taxonomy" id="3915"/>
    <lineage>
        <taxon>Eukaryota</taxon>
        <taxon>Viridiplantae</taxon>
        <taxon>Streptophyta</taxon>
        <taxon>Embryophyta</taxon>
        <taxon>Tracheophyta</taxon>
        <taxon>Spermatophyta</taxon>
        <taxon>Magnoliopsida</taxon>
        <taxon>eudicotyledons</taxon>
        <taxon>Gunneridae</taxon>
        <taxon>Pentapetalae</taxon>
        <taxon>rosids</taxon>
        <taxon>fabids</taxon>
        <taxon>Fabales</taxon>
        <taxon>Fabaceae</taxon>
        <taxon>Papilionoideae</taxon>
        <taxon>50 kb inversion clade</taxon>
        <taxon>NPAAA clade</taxon>
        <taxon>indigoferoid/millettioid clade</taxon>
        <taxon>Phaseoleae</taxon>
        <taxon>Vigna</taxon>
    </lineage>
</organism>
<dbReference type="Gene3D" id="3.40.50.300">
    <property type="entry name" value="P-loop containing nucleotide triphosphate hydrolases"/>
    <property type="match status" value="1"/>
</dbReference>
<evidence type="ECO:0000313" key="2">
    <source>
        <dbReference type="Proteomes" id="UP001374535"/>
    </source>
</evidence>